<proteinExistence type="predicted"/>
<organism>
    <name type="scientific">Pediculus humanus subsp. corporis</name>
    <name type="common">Body louse</name>
    <dbReference type="NCBI Taxonomy" id="121224"/>
    <lineage>
        <taxon>Eukaryota</taxon>
        <taxon>Metazoa</taxon>
        <taxon>Ecdysozoa</taxon>
        <taxon>Arthropoda</taxon>
        <taxon>Hexapoda</taxon>
        <taxon>Insecta</taxon>
        <taxon>Pterygota</taxon>
        <taxon>Neoptera</taxon>
        <taxon>Paraneoptera</taxon>
        <taxon>Psocodea</taxon>
        <taxon>Troctomorpha</taxon>
        <taxon>Phthiraptera</taxon>
        <taxon>Anoplura</taxon>
        <taxon>Pediculidae</taxon>
        <taxon>Pediculus</taxon>
    </lineage>
</organism>
<dbReference type="GO" id="GO:0060213">
    <property type="term" value="P:positive regulation of nuclear-transcribed mRNA poly(A) tail shortening"/>
    <property type="evidence" value="ECO:0007669"/>
    <property type="project" value="TreeGrafter"/>
</dbReference>
<keyword evidence="2" id="KW-0812">Transmembrane</keyword>
<feature type="compositionally biased region" description="Low complexity" evidence="1">
    <location>
        <begin position="110"/>
        <end position="123"/>
    </location>
</feature>
<dbReference type="GO" id="GO:0005654">
    <property type="term" value="C:nucleoplasm"/>
    <property type="evidence" value="ECO:0007669"/>
    <property type="project" value="TreeGrafter"/>
</dbReference>
<feature type="compositionally biased region" description="Polar residues" evidence="1">
    <location>
        <begin position="143"/>
        <end position="164"/>
    </location>
</feature>
<dbReference type="InterPro" id="IPR026805">
    <property type="entry name" value="GW182_M_dom"/>
</dbReference>
<dbReference type="Proteomes" id="UP000009046">
    <property type="component" value="Unassembled WGS sequence"/>
</dbReference>
<dbReference type="RefSeq" id="XP_002429140.1">
    <property type="nucleotide sequence ID" value="XM_002429095.1"/>
</dbReference>
<dbReference type="CTD" id="8234520"/>
<dbReference type="InterPro" id="IPR041971">
    <property type="entry name" value="Gawky_UBA"/>
</dbReference>
<dbReference type="EMBL" id="AAZO01005168">
    <property type="status" value="NOT_ANNOTATED_CDS"/>
    <property type="molecule type" value="Genomic_DNA"/>
</dbReference>
<dbReference type="FunCoup" id="E0VSP6">
    <property type="interactions" value="581"/>
</dbReference>
<evidence type="ECO:0000259" key="3">
    <source>
        <dbReference type="Pfam" id="PF12938"/>
    </source>
</evidence>
<protein>
    <recommendedName>
        <fullName evidence="3">GW182 middle domain-containing protein</fullName>
    </recommendedName>
</protein>
<feature type="compositionally biased region" description="Low complexity" evidence="1">
    <location>
        <begin position="1002"/>
        <end position="1014"/>
    </location>
</feature>
<sequence>MKLSPIKGFGLCIMSKCLNSAKPNIVLTEDVNHSIENENHSKENEELIPKQSSNRSNNNDMRDNTQMKLQYYSPMVYATSIECDGPASNIRWGIPKGLGLRGGGENSLNTGTSGWGTPAASGGSSWGGNPPGPPQGQWGANRPPNQSNTNATQQQGTDFNQNKTQNSGQQPGPSQNQSNAQQSQQQGGNNSQQQSSSQGQNQSGNPPNTSWAQAAAKGLPNSNQSQNAAQSSATKQLEQLNNMREALFSQDGWGGQHVNQETNWETPGSPEQGVKSDSQGNSGNASGVSAPMWKPNINNGTDLWEANLRNGGQPPAQPQNKTPWNHTPSTNLGGTWGEEDETNDSSNVWTGVPPNNTNNSWSGPNNTNNWPSAPEKKAEWTANSTSGATGPAWGDPRNVAIDPREMNREMPGGVMRGDPRGVSGRLNNTSEMWAMQQQHQTQQPQQPQHPPNKMGPSVPPTGTNQWSGNLPKELTDISPAQRRNIPNYDDGTSLWGQQQAHLPAGSMGRGNMPCPPGMPQNRIPGAGNNMKPDNPVWGQPARNGAWDSHDAGPPVGGPKPNKAPGWTEDLIDSSWVHQSMQRQQMPKQFSKDLIWASKPFKMLSEMNFKKEDVENALRTANMSVQDAFEILTATSRMPEAWNRRQDEHSFDQANASFSRGFNPSQQVSFPPVIYFFFFFTPAFINYTFFKKKKILFNSYPYSQQSSNQLNQGQQRPGTSQPSQQQLKMLVQQIQMAVQAGYLNHQILNQSLAPQTLFMLNQLLQQIKVLQQLNQQHNLMCLGGQLKNSNAALQLSVQITKVKQNISNYQATQQAAHVKQQAHLMSQNDPPVDLFKSNLTDPLNALQTNFSDLSLNKDSSAQQSRLNQWKLPSLDKDGEGNEFSRAPGTTSKSSLPQGHSSPNINPLLGQTDSTWSSVGRSNSDTGWPDSATNDITSDSKDTQWNSSQAPANAFADIIPEFEPGKPWKGTQIKSVEDDPSMTPGSVARSPLSLATIKDTEILSSSSKSSPPATSTVDTVPPLSLSSSPWTFNPASSSVYTSALSKLTNSKPWGETPPTAAGSNELWLAPGKARGPPPGLSAKVPQNNWGCEYFINYI</sequence>
<dbReference type="EMBL" id="AAZO01005167">
    <property type="status" value="NOT_ANNOTATED_CDS"/>
    <property type="molecule type" value="Genomic_DNA"/>
</dbReference>
<name>E0VSP6_PEDHC</name>
<feature type="region of interest" description="Disordered" evidence="1">
    <location>
        <begin position="999"/>
        <end position="1018"/>
    </location>
</feature>
<dbReference type="Pfam" id="PF12938">
    <property type="entry name" value="M_domain"/>
    <property type="match status" value="1"/>
</dbReference>
<evidence type="ECO:0000313" key="6">
    <source>
        <dbReference type="Proteomes" id="UP000009046"/>
    </source>
</evidence>
<feature type="compositionally biased region" description="Polar residues" evidence="1">
    <location>
        <begin position="257"/>
        <end position="266"/>
    </location>
</feature>
<accession>E0VSP6</accession>
<feature type="transmembrane region" description="Helical" evidence="2">
    <location>
        <begin position="672"/>
        <end position="689"/>
    </location>
</feature>
<dbReference type="OMA" id="DSQANTW"/>
<dbReference type="InParanoid" id="E0VSP6"/>
<dbReference type="HOGENOM" id="CLU_001298_0_0_1"/>
<feature type="domain" description="GW182 middle" evidence="3">
    <location>
        <begin position="704"/>
        <end position="830"/>
    </location>
</feature>
<evidence type="ECO:0000313" key="5">
    <source>
        <dbReference type="EnsemblMetazoa" id="PHUM421980-PA"/>
    </source>
</evidence>
<dbReference type="KEGG" id="phu:Phum_PHUM421980"/>
<dbReference type="OrthoDB" id="5919166at2759"/>
<dbReference type="eggNOG" id="ENOG502QWFQ">
    <property type="taxonomic scope" value="Eukaryota"/>
</dbReference>
<dbReference type="CDD" id="cd14284">
    <property type="entry name" value="UBA_GAWKY"/>
    <property type="match status" value="1"/>
</dbReference>
<feature type="compositionally biased region" description="Low complexity" evidence="1">
    <location>
        <begin position="221"/>
        <end position="233"/>
    </location>
</feature>
<dbReference type="GO" id="GO:0000932">
    <property type="term" value="C:P-body"/>
    <property type="evidence" value="ECO:0007669"/>
    <property type="project" value="TreeGrafter"/>
</dbReference>
<evidence type="ECO:0000313" key="4">
    <source>
        <dbReference type="EMBL" id="EEB16402.1"/>
    </source>
</evidence>
<feature type="compositionally biased region" description="Polar residues" evidence="1">
    <location>
        <begin position="318"/>
        <end position="333"/>
    </location>
</feature>
<feature type="compositionally biased region" description="Low complexity" evidence="1">
    <location>
        <begin position="353"/>
        <end position="372"/>
    </location>
</feature>
<dbReference type="PANTHER" id="PTHR13020:SF25">
    <property type="entry name" value="PROTEIN GAWKY"/>
    <property type="match status" value="1"/>
</dbReference>
<gene>
    <name evidence="5" type="primary">8234520</name>
    <name evidence="4" type="ORF">Phum_PHUM421980</name>
</gene>
<feature type="region of interest" description="Disordered" evidence="1">
    <location>
        <begin position="36"/>
        <end position="62"/>
    </location>
</feature>
<feature type="region of interest" description="Disordered" evidence="1">
    <location>
        <begin position="959"/>
        <end position="990"/>
    </location>
</feature>
<keyword evidence="2" id="KW-0472">Membrane</keyword>
<dbReference type="EnsemblMetazoa" id="PHUM421980-RA">
    <property type="protein sequence ID" value="PHUM421980-PA"/>
    <property type="gene ID" value="PHUM421980"/>
</dbReference>
<dbReference type="VEuPathDB" id="VectorBase:PHUM421980"/>
<dbReference type="STRING" id="121224.E0VSP6"/>
<dbReference type="EMBL" id="DS235755">
    <property type="protein sequence ID" value="EEB16402.1"/>
    <property type="molecule type" value="Genomic_DNA"/>
</dbReference>
<keyword evidence="6" id="KW-1185">Reference proteome</keyword>
<dbReference type="InterPro" id="IPR052068">
    <property type="entry name" value="GW182_domain"/>
</dbReference>
<evidence type="ECO:0000256" key="2">
    <source>
        <dbReference type="SAM" id="Phobius"/>
    </source>
</evidence>
<keyword evidence="2" id="KW-1133">Transmembrane helix</keyword>
<feature type="compositionally biased region" description="Basic and acidic residues" evidence="1">
    <location>
        <begin position="36"/>
        <end position="48"/>
    </location>
</feature>
<reference evidence="5" key="3">
    <citation type="submission" date="2020-05" db="UniProtKB">
        <authorList>
            <consortium name="EnsemblMetazoa"/>
        </authorList>
    </citation>
    <scope>IDENTIFICATION</scope>
    <source>
        <strain evidence="5">USDA</strain>
    </source>
</reference>
<feature type="region of interest" description="Disordered" evidence="1">
    <location>
        <begin position="103"/>
        <end position="564"/>
    </location>
</feature>
<feature type="compositionally biased region" description="Low complexity" evidence="1">
    <location>
        <begin position="436"/>
        <end position="446"/>
    </location>
</feature>
<dbReference type="GO" id="GO:0035195">
    <property type="term" value="P:miRNA-mediated post-transcriptional gene silencing"/>
    <property type="evidence" value="ECO:0007669"/>
    <property type="project" value="TreeGrafter"/>
</dbReference>
<feature type="compositionally biased region" description="Polar residues" evidence="1">
    <location>
        <begin position="275"/>
        <end position="287"/>
    </location>
</feature>
<feature type="compositionally biased region" description="Low complexity" evidence="1">
    <location>
        <begin position="165"/>
        <end position="208"/>
    </location>
</feature>
<dbReference type="PANTHER" id="PTHR13020">
    <property type="entry name" value="TRINUCLEOTIDE REPEAT-CONTAINING GENE 6"/>
    <property type="match status" value="1"/>
</dbReference>
<feature type="compositionally biased region" description="Polar residues" evidence="1">
    <location>
        <begin position="886"/>
        <end position="947"/>
    </location>
</feature>
<feature type="region of interest" description="Disordered" evidence="1">
    <location>
        <begin position="1046"/>
        <end position="1080"/>
    </location>
</feature>
<evidence type="ECO:0000256" key="1">
    <source>
        <dbReference type="SAM" id="MobiDB-lite"/>
    </source>
</evidence>
<reference evidence="4" key="1">
    <citation type="submission" date="2007-04" db="EMBL/GenBank/DDBJ databases">
        <title>Annotation of Pediculus humanus corporis strain USDA.</title>
        <authorList>
            <person name="Kirkness E."/>
            <person name="Hannick L."/>
            <person name="Hass B."/>
            <person name="Bruggner R."/>
            <person name="Lawson D."/>
            <person name="Bidwell S."/>
            <person name="Joardar V."/>
            <person name="Caler E."/>
            <person name="Walenz B."/>
            <person name="Inman J."/>
            <person name="Schobel S."/>
            <person name="Galinsky K."/>
            <person name="Amedeo P."/>
            <person name="Strausberg R."/>
        </authorList>
    </citation>
    <scope>NUCLEOTIDE SEQUENCE</scope>
    <source>
        <strain evidence="4">USDA</strain>
    </source>
</reference>
<dbReference type="GeneID" id="8234520"/>
<dbReference type="AlphaFoldDB" id="E0VSP6"/>
<feature type="region of interest" description="Disordered" evidence="1">
    <location>
        <begin position="858"/>
        <end position="947"/>
    </location>
</feature>
<reference evidence="4" key="2">
    <citation type="submission" date="2007-04" db="EMBL/GenBank/DDBJ databases">
        <title>The genome of the human body louse.</title>
        <authorList>
            <consortium name="The Human Body Louse Genome Consortium"/>
            <person name="Kirkness E."/>
            <person name="Walenz B."/>
            <person name="Hass B."/>
            <person name="Bruggner R."/>
            <person name="Strausberg R."/>
        </authorList>
    </citation>
    <scope>NUCLEOTIDE SEQUENCE</scope>
    <source>
        <strain evidence="4">USDA</strain>
    </source>
</reference>